<dbReference type="EMBL" id="QJQB01000054">
    <property type="protein sequence ID" value="PYA74142.1"/>
    <property type="molecule type" value="Genomic_DNA"/>
</dbReference>
<dbReference type="GO" id="GO:0003700">
    <property type="term" value="F:DNA-binding transcription factor activity"/>
    <property type="evidence" value="ECO:0007669"/>
    <property type="project" value="InterPro"/>
</dbReference>
<gene>
    <name evidence="5" type="primary">phnR</name>
    <name evidence="6" type="ORF">AN695_0202175</name>
    <name evidence="5" type="ORF">DKC05_03810</name>
    <name evidence="7" type="ORF">DMW51_02580</name>
</gene>
<reference evidence="5 9" key="3">
    <citation type="submission" date="2018-05" db="EMBL/GenBank/DDBJ databases">
        <title>Klebsiella quasipneumonaiae provides a window into carbapenemase gene transfer, plasmid rearrangements and nosocomial acquisition from the hospital environment.</title>
        <authorList>
            <person name="Mathers A.J."/>
            <person name="Vegesana K."/>
            <person name="Stoesser N."/>
            <person name="Crook D."/>
            <person name="Vaughan A."/>
            <person name="Barry K."/>
            <person name="Parikh H."/>
            <person name="Sebra R."/>
            <person name="Kotay S."/>
            <person name="Walker A.S."/>
            <person name="Sheppard A.E."/>
        </authorList>
    </citation>
    <scope>NUCLEOTIDE SEQUENCE [LARGE SCALE GENOMIC DNA]</scope>
    <source>
        <strain evidence="5 9">CAV1761</strain>
    </source>
</reference>
<dbReference type="InterPro" id="IPR036388">
    <property type="entry name" value="WH-like_DNA-bd_sf"/>
</dbReference>
<reference evidence="7" key="4">
    <citation type="submission" date="2018-06" db="EMBL/GenBank/DDBJ databases">
        <title>Serratia marcescens genome sequencing and assembly.</title>
        <authorList>
            <person name="Martins R.C.R."/>
            <person name="Perdigao-Neto L.V."/>
            <person name="Costa S.F."/>
            <person name="Levin A.S.S."/>
        </authorList>
    </citation>
    <scope>NUCLEOTIDE SEQUENCE</scope>
    <source>
        <strain evidence="7">1283</strain>
    </source>
</reference>
<dbReference type="InterPro" id="IPR000524">
    <property type="entry name" value="Tscrpt_reg_HTH_GntR"/>
</dbReference>
<dbReference type="SUPFAM" id="SSF46785">
    <property type="entry name" value="Winged helix' DNA-binding domain"/>
    <property type="match status" value="1"/>
</dbReference>
<dbReference type="GO" id="GO:0045892">
    <property type="term" value="P:negative regulation of DNA-templated transcription"/>
    <property type="evidence" value="ECO:0007669"/>
    <property type="project" value="TreeGrafter"/>
</dbReference>
<dbReference type="Pfam" id="PF00392">
    <property type="entry name" value="GntR"/>
    <property type="match status" value="1"/>
</dbReference>
<dbReference type="InterPro" id="IPR011663">
    <property type="entry name" value="UTRA"/>
</dbReference>
<reference evidence="8" key="1">
    <citation type="submission" date="2016-04" db="EMBL/GenBank/DDBJ databases">
        <authorList>
            <person name="Osei Sekyere J."/>
            <person name="Sivertsen A."/>
            <person name="Pedersen A.T."/>
            <person name="Sundsfjord A."/>
        </authorList>
    </citation>
    <scope>NUCLEOTIDE SEQUENCE [LARGE SCALE GENOMIC DNA]</scope>
    <source>
        <strain evidence="8">945174350</strain>
    </source>
</reference>
<dbReference type="PROSITE" id="PS50949">
    <property type="entry name" value="HTH_GNTR"/>
    <property type="match status" value="1"/>
</dbReference>
<dbReference type="GO" id="GO:0003677">
    <property type="term" value="F:DNA binding"/>
    <property type="evidence" value="ECO:0007669"/>
    <property type="project" value="UniProtKB-KW"/>
</dbReference>
<dbReference type="InterPro" id="IPR028978">
    <property type="entry name" value="Chorismate_lyase_/UTRA_dom_sf"/>
</dbReference>
<evidence type="ECO:0000256" key="1">
    <source>
        <dbReference type="ARBA" id="ARBA00023015"/>
    </source>
</evidence>
<dbReference type="Gene3D" id="1.10.10.10">
    <property type="entry name" value="Winged helix-like DNA-binding domain superfamily/Winged helix DNA-binding domain"/>
    <property type="match status" value="1"/>
</dbReference>
<keyword evidence="3" id="KW-0804">Transcription</keyword>
<name>A0A0G3SIV3_SERMA</name>
<evidence type="ECO:0000256" key="2">
    <source>
        <dbReference type="ARBA" id="ARBA00023125"/>
    </source>
</evidence>
<dbReference type="PRINTS" id="PR00035">
    <property type="entry name" value="HTHGNTR"/>
</dbReference>
<dbReference type="InterPro" id="IPR036390">
    <property type="entry name" value="WH_DNA-bd_sf"/>
</dbReference>
<protein>
    <submittedName>
        <fullName evidence="6">Phosphonate utilization transcriptional regulator PhnR</fullName>
    </submittedName>
</protein>
<dbReference type="AlphaFoldDB" id="A0A0G3SIV3"/>
<dbReference type="PANTHER" id="PTHR44846:SF7">
    <property type="entry name" value="TRANSCRIPTIONAL REGULATOR OF 2-AMINOETHYLPHOSPHONATE DEGRADATION OPERONS-RELATED"/>
    <property type="match status" value="1"/>
</dbReference>
<evidence type="ECO:0000313" key="6">
    <source>
        <dbReference type="EMBL" id="OCO85315.1"/>
    </source>
</evidence>
<dbReference type="Proteomes" id="UP000245399">
    <property type="component" value="Chromosome"/>
</dbReference>
<proteinExistence type="predicted"/>
<evidence type="ECO:0000313" key="5">
    <source>
        <dbReference type="EMBL" id="AWL66856.1"/>
    </source>
</evidence>
<evidence type="ECO:0000313" key="9">
    <source>
        <dbReference type="Proteomes" id="UP000245399"/>
    </source>
</evidence>
<organism evidence="6 8">
    <name type="scientific">Serratia marcescens</name>
    <dbReference type="NCBI Taxonomy" id="615"/>
    <lineage>
        <taxon>Bacteria</taxon>
        <taxon>Pseudomonadati</taxon>
        <taxon>Pseudomonadota</taxon>
        <taxon>Gammaproteobacteria</taxon>
        <taxon>Enterobacterales</taxon>
        <taxon>Yersiniaceae</taxon>
        <taxon>Serratia</taxon>
    </lineage>
</organism>
<sequence>MKEHQGDMPHYLQIKDQLQARITRGALQAGDKLPSERELCAIFSTTRVTIRESLAQLEATGAIYRADRRGWFVTPERLWLDPTQNTNFHRLCQEQGRTPRTALLSGEKTTVPLDVMQPLALEPFDQVYLLRRVRYADGRAICYCENHCLPQRVPALLSHDLNGSLTEVYQQHYALIYSNMHLSFYPTALPYRAANALGAMVGLPALLLRRLNYDQHGRILDFDIEYWRHDSLRIEVDTL</sequence>
<dbReference type="SUPFAM" id="SSF64288">
    <property type="entry name" value="Chorismate lyase-like"/>
    <property type="match status" value="1"/>
</dbReference>
<evidence type="ECO:0000313" key="8">
    <source>
        <dbReference type="Proteomes" id="UP000050489"/>
    </source>
</evidence>
<dbReference type="Proteomes" id="UP000050489">
    <property type="component" value="Unassembled WGS sequence"/>
</dbReference>
<dbReference type="Proteomes" id="UP000247823">
    <property type="component" value="Unassembled WGS sequence"/>
</dbReference>
<dbReference type="NCBIfam" id="TIGR03337">
    <property type="entry name" value="phnR"/>
    <property type="match status" value="1"/>
</dbReference>
<dbReference type="SMART" id="SM00866">
    <property type="entry name" value="UTRA"/>
    <property type="match status" value="1"/>
</dbReference>
<dbReference type="CDD" id="cd07377">
    <property type="entry name" value="WHTH_GntR"/>
    <property type="match status" value="1"/>
</dbReference>
<dbReference type="Gene3D" id="3.40.1410.10">
    <property type="entry name" value="Chorismate lyase-like"/>
    <property type="match status" value="1"/>
</dbReference>
<dbReference type="FunFam" id="1.10.10.10:FF:000287">
    <property type="entry name" value="Phosphonate utilization transcriptional regulator PhnR"/>
    <property type="match status" value="1"/>
</dbReference>
<dbReference type="SMART" id="SM00345">
    <property type="entry name" value="HTH_GNTR"/>
    <property type="match status" value="1"/>
</dbReference>
<evidence type="ECO:0000256" key="3">
    <source>
        <dbReference type="ARBA" id="ARBA00023163"/>
    </source>
</evidence>
<dbReference type="Pfam" id="PF07702">
    <property type="entry name" value="UTRA"/>
    <property type="match status" value="1"/>
</dbReference>
<evidence type="ECO:0000259" key="4">
    <source>
        <dbReference type="PROSITE" id="PS50949"/>
    </source>
</evidence>
<dbReference type="EMBL" id="CP029449">
    <property type="protein sequence ID" value="AWL66856.1"/>
    <property type="molecule type" value="Genomic_DNA"/>
</dbReference>
<reference evidence="7" key="5">
    <citation type="submission" date="2018-06" db="EMBL/GenBank/DDBJ databases">
        <authorList>
            <person name="Martins R.C."/>
            <person name="Perdigao-Neto L.V."/>
            <person name="Costa S.F."/>
            <person name="Levin A.S.S."/>
        </authorList>
    </citation>
    <scope>NUCLEOTIDE SEQUENCE</scope>
    <source>
        <strain evidence="7">1283</strain>
    </source>
</reference>
<keyword evidence="10" id="KW-1185">Reference proteome</keyword>
<dbReference type="InterPro" id="IPR017722">
    <property type="entry name" value="Tscrpt_reg_PhnR"/>
</dbReference>
<dbReference type="PANTHER" id="PTHR44846">
    <property type="entry name" value="MANNOSYL-D-GLYCERATE TRANSPORT/METABOLISM SYSTEM REPRESSOR MNGR-RELATED"/>
    <property type="match status" value="1"/>
</dbReference>
<keyword evidence="2" id="KW-0238">DNA-binding</keyword>
<keyword evidence="1" id="KW-0805">Transcription regulation</keyword>
<evidence type="ECO:0000313" key="10">
    <source>
        <dbReference type="Proteomes" id="UP000247823"/>
    </source>
</evidence>
<dbReference type="RefSeq" id="WP_038877627.1">
    <property type="nucleotide sequence ID" value="NZ_CABMHU010000140.1"/>
</dbReference>
<feature type="domain" description="HTH gntR-type" evidence="4">
    <location>
        <begin position="8"/>
        <end position="76"/>
    </location>
</feature>
<accession>A0A0G3SIV3</accession>
<dbReference type="EMBL" id="LJEX02000092">
    <property type="protein sequence ID" value="OCO85315.1"/>
    <property type="molecule type" value="Genomic_DNA"/>
</dbReference>
<reference evidence="6" key="2">
    <citation type="journal article" date="2017" name="PLoS ONE">
        <title>Genomic and phenotypic characterisation of fluoroquinolone resistance mechanisms in Enterobacteriaceae in Durban, South Africa.</title>
        <authorList>
            <person name="Osei Sekyere J."/>
            <person name="Amoako D.G."/>
        </authorList>
    </citation>
    <scope>NUCLEOTIDE SEQUENCE</scope>
    <source>
        <strain evidence="6">945174350</strain>
    </source>
</reference>
<dbReference type="InterPro" id="IPR050679">
    <property type="entry name" value="Bact_HTH_transcr_reg"/>
</dbReference>
<evidence type="ECO:0000313" key="7">
    <source>
        <dbReference type="EMBL" id="PYA74142.1"/>
    </source>
</evidence>